<dbReference type="SUPFAM" id="SSF55604">
    <property type="entry name" value="Glucose permease domain IIB"/>
    <property type="match status" value="1"/>
</dbReference>
<keyword evidence="1" id="KW-0813">Transport</keyword>
<keyword evidence="3" id="KW-0808">Transferase</keyword>
<dbReference type="InterPro" id="IPR050558">
    <property type="entry name" value="PTS_Sugar-Specific_Components"/>
</dbReference>
<dbReference type="EMBL" id="JNFQ01000002">
    <property type="protein sequence ID" value="KFG72862.1"/>
    <property type="molecule type" value="Genomic_DNA"/>
</dbReference>
<evidence type="ECO:0000256" key="6">
    <source>
        <dbReference type="PROSITE-ProRule" id="PRU00421"/>
    </source>
</evidence>
<dbReference type="InterPro" id="IPR001996">
    <property type="entry name" value="PTS_IIB_1"/>
</dbReference>
<dbReference type="GO" id="GO:0016301">
    <property type="term" value="F:kinase activity"/>
    <property type="evidence" value="ECO:0007669"/>
    <property type="project" value="UniProtKB-KW"/>
</dbReference>
<evidence type="ECO:0000256" key="4">
    <source>
        <dbReference type="ARBA" id="ARBA00022683"/>
    </source>
</evidence>
<dbReference type="Gene3D" id="3.30.1360.60">
    <property type="entry name" value="Glucose permease domain IIB"/>
    <property type="match status" value="1"/>
</dbReference>
<feature type="domain" description="PTS EIIB type-1" evidence="7">
    <location>
        <begin position="7"/>
        <end position="89"/>
    </location>
</feature>
<reference evidence="8 9" key="1">
    <citation type="submission" date="2014-05" db="EMBL/GenBank/DDBJ databases">
        <title>Complete genome sequence of the Streptomyces mutabilis TRM45540.</title>
        <authorList>
            <person name="Luo X."/>
            <person name="Zhang L."/>
        </authorList>
    </citation>
    <scope>NUCLEOTIDE SEQUENCE [LARGE SCALE GENOMIC DNA]</scope>
    <source>
        <strain evidence="8 9">TRM45540</strain>
    </source>
</reference>
<dbReference type="PANTHER" id="PTHR30175">
    <property type="entry name" value="PHOSPHOTRANSFERASE SYSTEM TRANSPORT PROTEIN"/>
    <property type="match status" value="1"/>
</dbReference>
<accession>A0A086MVE4</accession>
<proteinExistence type="predicted"/>
<dbReference type="Proteomes" id="UP000029095">
    <property type="component" value="Unassembled WGS sequence"/>
</dbReference>
<dbReference type="HOGENOM" id="CLU_2398383_0_0_11"/>
<name>A0A086MVE4_9ACTN</name>
<gene>
    <name evidence="8" type="ORF">FM21_18505</name>
</gene>
<feature type="active site" description="Phosphocysteine intermediate; for EIIB activity" evidence="6">
    <location>
        <position position="29"/>
    </location>
</feature>
<keyword evidence="9" id="KW-1185">Reference proteome</keyword>
<protein>
    <recommendedName>
        <fullName evidence="7">PTS EIIB type-1 domain-containing protein</fullName>
    </recommendedName>
</protein>
<dbReference type="PANTHER" id="PTHR30175:SF1">
    <property type="entry name" value="PTS SYSTEM ARBUTIN-, CELLOBIOSE-, AND SALICIN-SPECIFIC EIIBC COMPONENT-RELATED"/>
    <property type="match status" value="1"/>
</dbReference>
<dbReference type="InterPro" id="IPR018113">
    <property type="entry name" value="PTrfase_EIIB_Cys"/>
</dbReference>
<keyword evidence="4" id="KW-0598">Phosphotransferase system</keyword>
<sequence length="93" mass="9968">MTTAPGHAFADQVLRHVGGAVNVVRLTHCLARLRFVLTDDTIADDDALQQMPEVAIVVRQGGQLQLALKVSVPLAYAAVRHRLEEGTAPGSSR</sequence>
<organism evidence="8 9">
    <name type="scientific">Streptomyces mutabilis</name>
    <dbReference type="NCBI Taxonomy" id="67332"/>
    <lineage>
        <taxon>Bacteria</taxon>
        <taxon>Bacillati</taxon>
        <taxon>Actinomycetota</taxon>
        <taxon>Actinomycetes</taxon>
        <taxon>Kitasatosporales</taxon>
        <taxon>Streptomycetaceae</taxon>
        <taxon>Streptomyces</taxon>
    </lineage>
</organism>
<evidence type="ECO:0000256" key="2">
    <source>
        <dbReference type="ARBA" id="ARBA00022597"/>
    </source>
</evidence>
<evidence type="ECO:0000256" key="5">
    <source>
        <dbReference type="ARBA" id="ARBA00022777"/>
    </source>
</evidence>
<comment type="caution">
    <text evidence="8">The sequence shown here is derived from an EMBL/GenBank/DDBJ whole genome shotgun (WGS) entry which is preliminary data.</text>
</comment>
<evidence type="ECO:0000313" key="9">
    <source>
        <dbReference type="Proteomes" id="UP000029095"/>
    </source>
</evidence>
<dbReference type="RefSeq" id="WP_043378082.1">
    <property type="nucleotide sequence ID" value="NZ_KN039947.1"/>
</dbReference>
<evidence type="ECO:0000313" key="8">
    <source>
        <dbReference type="EMBL" id="KFG72862.1"/>
    </source>
</evidence>
<dbReference type="AlphaFoldDB" id="A0A086MVE4"/>
<evidence type="ECO:0000256" key="3">
    <source>
        <dbReference type="ARBA" id="ARBA00022679"/>
    </source>
</evidence>
<keyword evidence="5" id="KW-0418">Kinase</keyword>
<keyword evidence="2" id="KW-0762">Sugar transport</keyword>
<dbReference type="GO" id="GO:0008982">
    <property type="term" value="F:protein-N(PI)-phosphohistidine-sugar phosphotransferase activity"/>
    <property type="evidence" value="ECO:0007669"/>
    <property type="project" value="InterPro"/>
</dbReference>
<evidence type="ECO:0000256" key="1">
    <source>
        <dbReference type="ARBA" id="ARBA00022448"/>
    </source>
</evidence>
<evidence type="ECO:0000259" key="7">
    <source>
        <dbReference type="PROSITE" id="PS51098"/>
    </source>
</evidence>
<dbReference type="Pfam" id="PF00367">
    <property type="entry name" value="PTS_EIIB"/>
    <property type="match status" value="1"/>
</dbReference>
<dbReference type="InterPro" id="IPR036878">
    <property type="entry name" value="Glu_permease_IIB"/>
</dbReference>
<dbReference type="GO" id="GO:0009401">
    <property type="term" value="P:phosphoenolpyruvate-dependent sugar phosphotransferase system"/>
    <property type="evidence" value="ECO:0007669"/>
    <property type="project" value="UniProtKB-KW"/>
</dbReference>
<dbReference type="STRING" id="1915400.FM21_18505"/>
<dbReference type="PROSITE" id="PS51098">
    <property type="entry name" value="PTS_EIIB_TYPE_1"/>
    <property type="match status" value="1"/>
</dbReference>